<comment type="caution">
    <text evidence="2">The sequence shown here is derived from an EMBL/GenBank/DDBJ whole genome shotgun (WGS) entry which is preliminary data.</text>
</comment>
<name>A0A919BGW6_9GAMM</name>
<reference evidence="2" key="2">
    <citation type="submission" date="2020-09" db="EMBL/GenBank/DDBJ databases">
        <authorList>
            <person name="Sun Q."/>
            <person name="Kim S."/>
        </authorList>
    </citation>
    <scope>NUCLEOTIDE SEQUENCE</scope>
    <source>
        <strain evidence="2">KCTC 42731</strain>
    </source>
</reference>
<dbReference type="AlphaFoldDB" id="A0A919BGW6"/>
<dbReference type="EMBL" id="BNCK01000003">
    <property type="protein sequence ID" value="GHF88394.1"/>
    <property type="molecule type" value="Genomic_DNA"/>
</dbReference>
<gene>
    <name evidence="2" type="ORF">GCM10017161_15130</name>
</gene>
<feature type="signal peptide" evidence="1">
    <location>
        <begin position="1"/>
        <end position="28"/>
    </location>
</feature>
<accession>A0A919BGW6</accession>
<dbReference type="RefSeq" id="WP_229854596.1">
    <property type="nucleotide sequence ID" value="NZ_BNCK01000003.1"/>
</dbReference>
<evidence type="ECO:0000313" key="3">
    <source>
        <dbReference type="Proteomes" id="UP000623842"/>
    </source>
</evidence>
<keyword evidence="3" id="KW-1185">Reference proteome</keyword>
<organism evidence="2 3">
    <name type="scientific">Thalassotalea marina</name>
    <dbReference type="NCBI Taxonomy" id="1673741"/>
    <lineage>
        <taxon>Bacteria</taxon>
        <taxon>Pseudomonadati</taxon>
        <taxon>Pseudomonadota</taxon>
        <taxon>Gammaproteobacteria</taxon>
        <taxon>Alteromonadales</taxon>
        <taxon>Colwelliaceae</taxon>
        <taxon>Thalassotalea</taxon>
    </lineage>
</organism>
<dbReference type="Proteomes" id="UP000623842">
    <property type="component" value="Unassembled WGS sequence"/>
</dbReference>
<dbReference type="Gene3D" id="3.40.190.10">
    <property type="entry name" value="Periplasmic binding protein-like II"/>
    <property type="match status" value="1"/>
</dbReference>
<feature type="chain" id="PRO_5037954976" description="Phosphate ABC transporter substrate-binding protein" evidence="1">
    <location>
        <begin position="29"/>
        <end position="145"/>
    </location>
</feature>
<evidence type="ECO:0000256" key="1">
    <source>
        <dbReference type="SAM" id="SignalP"/>
    </source>
</evidence>
<evidence type="ECO:0000313" key="2">
    <source>
        <dbReference type="EMBL" id="GHF88394.1"/>
    </source>
</evidence>
<protein>
    <recommendedName>
        <fullName evidence="4">Phosphate ABC transporter substrate-binding protein</fullName>
    </recommendedName>
</protein>
<keyword evidence="1" id="KW-0732">Signal</keyword>
<dbReference type="SUPFAM" id="SSF53850">
    <property type="entry name" value="Periplasmic binding protein-like II"/>
    <property type="match status" value="1"/>
</dbReference>
<proteinExistence type="predicted"/>
<reference evidence="2" key="1">
    <citation type="journal article" date="2014" name="Int. J. Syst. Evol. Microbiol.">
        <title>Complete genome sequence of Corynebacterium casei LMG S-19264T (=DSM 44701T), isolated from a smear-ripened cheese.</title>
        <authorList>
            <consortium name="US DOE Joint Genome Institute (JGI-PGF)"/>
            <person name="Walter F."/>
            <person name="Albersmeier A."/>
            <person name="Kalinowski J."/>
            <person name="Ruckert C."/>
        </authorList>
    </citation>
    <scope>NUCLEOTIDE SEQUENCE</scope>
    <source>
        <strain evidence="2">KCTC 42731</strain>
    </source>
</reference>
<sequence>MKRFKQSLQKVMPLFISLSLLYTGNVSADVAVVVHPSNNSEFDETIIKKTFLGKSKSFSNGKSTILIGLSSTDDITQEFNRKVIGKSSSQVKAYWSKILFTGKGTPPQELDSSALVLQAVASNQDAIGYLDPSVVDDSVKVVATF</sequence>
<evidence type="ECO:0008006" key="4">
    <source>
        <dbReference type="Google" id="ProtNLM"/>
    </source>
</evidence>